<dbReference type="EMBL" id="JAUSUL010000002">
    <property type="protein sequence ID" value="MDQ0316213.1"/>
    <property type="molecule type" value="Genomic_DNA"/>
</dbReference>
<keyword evidence="3" id="KW-1185">Reference proteome</keyword>
<comment type="caution">
    <text evidence="2">The sequence shown here is derived from an EMBL/GenBank/DDBJ whole genome shotgun (WGS) entry which is preliminary data.</text>
</comment>
<accession>A0AAE4ATF0</accession>
<evidence type="ECO:0000313" key="3">
    <source>
        <dbReference type="Proteomes" id="UP001229244"/>
    </source>
</evidence>
<dbReference type="Gene3D" id="3.90.190.10">
    <property type="entry name" value="Protein tyrosine phosphatase superfamily"/>
    <property type="match status" value="1"/>
</dbReference>
<dbReference type="Pfam" id="PF22741">
    <property type="entry name" value="PTP-NADK"/>
    <property type="match status" value="1"/>
</dbReference>
<reference evidence="2" key="1">
    <citation type="submission" date="2023-07" db="EMBL/GenBank/DDBJ databases">
        <title>Genomic Encyclopedia of Type Strains, Phase IV (KMG-IV): sequencing the most valuable type-strain genomes for metagenomic binning, comparative biology and taxonomic classification.</title>
        <authorList>
            <person name="Goeker M."/>
        </authorList>
    </citation>
    <scope>NUCLEOTIDE SEQUENCE</scope>
    <source>
        <strain evidence="2">DSM 21202</strain>
    </source>
</reference>
<dbReference type="InterPro" id="IPR029021">
    <property type="entry name" value="Prot-tyrosine_phosphatase-like"/>
</dbReference>
<sequence length="229" mass="26615">MTNEDRDLGRWERPLKSAPERYAAWASTLVKDHGVFRLIYRNRHQVSEELWRSSQPIPSDIRWARRKGVRTIISLRHSSNFGAWPLMKETCERKGLALVNLPLFSREPPTHQAVRYAKHVFDTIEYPALLHCKSGADRAGMGSALYVLLRQGGTADEAIRQLNWRFGHFSFAKTGILDAFLRRYKEDGEAKGISFVDWIETGYDRAALFEEFRSNYWADVLTDKLLRRE</sequence>
<dbReference type="RefSeq" id="WP_306886041.1">
    <property type="nucleotide sequence ID" value="NZ_JAUSUL010000002.1"/>
</dbReference>
<evidence type="ECO:0000259" key="1">
    <source>
        <dbReference type="Pfam" id="PF22741"/>
    </source>
</evidence>
<feature type="domain" description="DSP-PTPase phosphatase fused to NAD+ Kinase" evidence="1">
    <location>
        <begin position="46"/>
        <end position="144"/>
    </location>
</feature>
<dbReference type="Proteomes" id="UP001229244">
    <property type="component" value="Unassembled WGS sequence"/>
</dbReference>
<dbReference type="SUPFAM" id="SSF52799">
    <property type="entry name" value="(Phosphotyrosine protein) phosphatases II"/>
    <property type="match status" value="1"/>
</dbReference>
<dbReference type="AlphaFoldDB" id="A0AAE4ATF0"/>
<evidence type="ECO:0000313" key="2">
    <source>
        <dbReference type="EMBL" id="MDQ0316213.1"/>
    </source>
</evidence>
<organism evidence="2 3">
    <name type="scientific">Amorphus orientalis</name>
    <dbReference type="NCBI Taxonomy" id="649198"/>
    <lineage>
        <taxon>Bacteria</taxon>
        <taxon>Pseudomonadati</taxon>
        <taxon>Pseudomonadota</taxon>
        <taxon>Alphaproteobacteria</taxon>
        <taxon>Hyphomicrobiales</taxon>
        <taxon>Amorphaceae</taxon>
        <taxon>Amorphus</taxon>
    </lineage>
</organism>
<proteinExistence type="predicted"/>
<gene>
    <name evidence="2" type="ORF">J2S73_002670</name>
</gene>
<dbReference type="InterPro" id="IPR055214">
    <property type="entry name" value="PTP-NADK"/>
</dbReference>
<name>A0AAE4ATF0_9HYPH</name>
<protein>
    <submittedName>
        <fullName evidence="2">Protein tyrosine phosphatase (PTP) superfamily phosphohydrolase (DUF442 family)</fullName>
    </submittedName>
</protein>